<name>A0A803QBL5_CANSA</name>
<accession>A0A803QBL5</accession>
<dbReference type="AlphaFoldDB" id="A0A803QBL5"/>
<reference evidence="1" key="2">
    <citation type="submission" date="2021-03" db="UniProtKB">
        <authorList>
            <consortium name="EnsemblPlants"/>
        </authorList>
    </citation>
    <scope>IDENTIFICATION</scope>
</reference>
<proteinExistence type="predicted"/>
<dbReference type="Gramene" id="evm.model.08.549">
    <property type="protein sequence ID" value="cds.evm.model.08.549"/>
    <property type="gene ID" value="evm.TU.08.549"/>
</dbReference>
<sequence length="70" mass="7725">MHAWTEPDVPSTLGTHAIPFTMHGLDGLSFRWLTSAMSSFSNILTVGRPSFVNTRWVASRRQPSIGVVNP</sequence>
<keyword evidence="2" id="KW-1185">Reference proteome</keyword>
<evidence type="ECO:0000313" key="2">
    <source>
        <dbReference type="Proteomes" id="UP000596661"/>
    </source>
</evidence>
<dbReference type="EnsemblPlants" id="evm.model.08.549">
    <property type="protein sequence ID" value="cds.evm.model.08.549"/>
    <property type="gene ID" value="evm.TU.08.549"/>
</dbReference>
<organism evidence="1 2">
    <name type="scientific">Cannabis sativa</name>
    <name type="common">Hemp</name>
    <name type="synonym">Marijuana</name>
    <dbReference type="NCBI Taxonomy" id="3483"/>
    <lineage>
        <taxon>Eukaryota</taxon>
        <taxon>Viridiplantae</taxon>
        <taxon>Streptophyta</taxon>
        <taxon>Embryophyta</taxon>
        <taxon>Tracheophyta</taxon>
        <taxon>Spermatophyta</taxon>
        <taxon>Magnoliopsida</taxon>
        <taxon>eudicotyledons</taxon>
        <taxon>Gunneridae</taxon>
        <taxon>Pentapetalae</taxon>
        <taxon>rosids</taxon>
        <taxon>fabids</taxon>
        <taxon>Rosales</taxon>
        <taxon>Cannabaceae</taxon>
        <taxon>Cannabis</taxon>
    </lineage>
</organism>
<reference evidence="1" key="1">
    <citation type="submission" date="2018-11" db="EMBL/GenBank/DDBJ databases">
        <authorList>
            <person name="Grassa J C."/>
        </authorList>
    </citation>
    <scope>NUCLEOTIDE SEQUENCE [LARGE SCALE GENOMIC DNA]</scope>
</reference>
<dbReference type="EMBL" id="UZAU01000685">
    <property type="status" value="NOT_ANNOTATED_CDS"/>
    <property type="molecule type" value="Genomic_DNA"/>
</dbReference>
<protein>
    <submittedName>
        <fullName evidence="1">Uncharacterized protein</fullName>
    </submittedName>
</protein>
<evidence type="ECO:0000313" key="1">
    <source>
        <dbReference type="EnsemblPlants" id="cds.evm.model.08.549"/>
    </source>
</evidence>
<dbReference type="Proteomes" id="UP000596661">
    <property type="component" value="Chromosome 8"/>
</dbReference>